<dbReference type="NCBIfam" id="TIGR02305">
    <property type="entry name" value="HpaG-N-term"/>
    <property type="match status" value="1"/>
</dbReference>
<reference evidence="4 5" key="1">
    <citation type="submission" date="2019-07" db="EMBL/GenBank/DDBJ databases">
        <title>Whole genome shotgun sequence of Alkalibacillus haloalkaliphilus NBRC 103110.</title>
        <authorList>
            <person name="Hosoyama A."/>
            <person name="Uohara A."/>
            <person name="Ohji S."/>
            <person name="Ichikawa N."/>
        </authorList>
    </citation>
    <scope>NUCLEOTIDE SEQUENCE [LARGE SCALE GENOMIC DNA]</scope>
    <source>
        <strain evidence="4 5">NBRC 103110</strain>
    </source>
</reference>
<comment type="similarity">
    <text evidence="1">Belongs to the FAH family.</text>
</comment>
<sequence length="268" mass="30184">MTRVNFKLQGFSQLKEGTLHDDFQKITIDEKQYNVDQLKFDNPITGTLYGTLLNYKGEYEQLKPEMNDKPYQKPPQAPILYIKPINTFSTHHNPIPLPEGEEQVQIGAALGLVVGQTATKVKAEDAYDYIKGYTIVNDVSLPISSYYRPAIKQKARDGFCPIGPWVVNQGEIRDPHNLAIRVSVNGEVKQENYTGNLIRPIPELVSEVTEFMTLYEGDVLLIGVPENQPLAKEGDQVSIEIEQVGRLNNRVVHEDDVFVSEVAVDEAR</sequence>
<dbReference type="PANTHER" id="PTHR42796">
    <property type="entry name" value="FUMARYLACETOACETATE HYDROLASE DOMAIN-CONTAINING PROTEIN 2A-RELATED"/>
    <property type="match status" value="1"/>
</dbReference>
<dbReference type="AlphaFoldDB" id="A0A511W7J5"/>
<dbReference type="OrthoDB" id="9805307at2"/>
<dbReference type="GO" id="GO:0044281">
    <property type="term" value="P:small molecule metabolic process"/>
    <property type="evidence" value="ECO:0007669"/>
    <property type="project" value="UniProtKB-ARBA"/>
</dbReference>
<dbReference type="Gene3D" id="3.90.850.10">
    <property type="entry name" value="Fumarylacetoacetase-like, C-terminal domain"/>
    <property type="match status" value="1"/>
</dbReference>
<proteinExistence type="inferred from homology"/>
<dbReference type="InterPro" id="IPR036663">
    <property type="entry name" value="Fumarylacetoacetase_C_sf"/>
</dbReference>
<evidence type="ECO:0000259" key="3">
    <source>
        <dbReference type="Pfam" id="PF01557"/>
    </source>
</evidence>
<dbReference type="GO" id="GO:0008704">
    <property type="term" value="F:5-carboxymethyl-2-hydroxymuconate delta-isomerase activity"/>
    <property type="evidence" value="ECO:0007669"/>
    <property type="project" value="InterPro"/>
</dbReference>
<comment type="caution">
    <text evidence="4">The sequence shown here is derived from an EMBL/GenBank/DDBJ whole genome shotgun (WGS) entry which is preliminary data.</text>
</comment>
<dbReference type="SUPFAM" id="SSF56529">
    <property type="entry name" value="FAH"/>
    <property type="match status" value="1"/>
</dbReference>
<evidence type="ECO:0000256" key="2">
    <source>
        <dbReference type="ARBA" id="ARBA00022723"/>
    </source>
</evidence>
<dbReference type="PANTHER" id="PTHR42796:SF4">
    <property type="entry name" value="FUMARYLACETOACETATE HYDROLASE DOMAIN-CONTAINING PROTEIN 2A"/>
    <property type="match status" value="1"/>
</dbReference>
<protein>
    <recommendedName>
        <fullName evidence="3">Fumarylacetoacetase-like C-terminal domain-containing protein</fullName>
    </recommendedName>
</protein>
<feature type="domain" description="Fumarylacetoacetase-like C-terminal" evidence="3">
    <location>
        <begin position="48"/>
        <end position="252"/>
    </location>
</feature>
<dbReference type="InterPro" id="IPR051121">
    <property type="entry name" value="FAH"/>
</dbReference>
<evidence type="ECO:0000313" key="4">
    <source>
        <dbReference type="EMBL" id="GEN47070.1"/>
    </source>
</evidence>
<keyword evidence="5" id="KW-1185">Reference proteome</keyword>
<evidence type="ECO:0000256" key="1">
    <source>
        <dbReference type="ARBA" id="ARBA00010211"/>
    </source>
</evidence>
<dbReference type="GO" id="GO:0046872">
    <property type="term" value="F:metal ion binding"/>
    <property type="evidence" value="ECO:0007669"/>
    <property type="project" value="UniProtKB-KW"/>
</dbReference>
<dbReference type="Pfam" id="PF01557">
    <property type="entry name" value="FAA_hydrolase"/>
    <property type="match status" value="1"/>
</dbReference>
<dbReference type="InterPro" id="IPR011234">
    <property type="entry name" value="Fumarylacetoacetase-like_C"/>
</dbReference>
<dbReference type="Proteomes" id="UP000321440">
    <property type="component" value="Unassembled WGS sequence"/>
</dbReference>
<evidence type="ECO:0000313" key="5">
    <source>
        <dbReference type="Proteomes" id="UP000321440"/>
    </source>
</evidence>
<dbReference type="EMBL" id="BJYA01000024">
    <property type="protein sequence ID" value="GEN47070.1"/>
    <property type="molecule type" value="Genomic_DNA"/>
</dbReference>
<dbReference type="InterPro" id="IPR012686">
    <property type="entry name" value="HPA_isomer/decarb_N"/>
</dbReference>
<dbReference type="RefSeq" id="WP_146818427.1">
    <property type="nucleotide sequence ID" value="NZ_BJYA01000024.1"/>
</dbReference>
<keyword evidence="2" id="KW-0479">Metal-binding</keyword>
<dbReference type="GO" id="GO:0018800">
    <property type="term" value="F:5-oxopent-3-ene-1,2,5-tricarboxylate decarboxylase activity"/>
    <property type="evidence" value="ECO:0007669"/>
    <property type="project" value="InterPro"/>
</dbReference>
<accession>A0A511W7J5</accession>
<organism evidence="4 5">
    <name type="scientific">Alkalibacillus haloalkaliphilus</name>
    <dbReference type="NCBI Taxonomy" id="94136"/>
    <lineage>
        <taxon>Bacteria</taxon>
        <taxon>Bacillati</taxon>
        <taxon>Bacillota</taxon>
        <taxon>Bacilli</taxon>
        <taxon>Bacillales</taxon>
        <taxon>Bacillaceae</taxon>
        <taxon>Alkalibacillus</taxon>
    </lineage>
</organism>
<name>A0A511W7J5_9BACI</name>
<gene>
    <name evidence="4" type="ORF">AHA02nite_28460</name>
</gene>